<feature type="repeat" description="PPR" evidence="3">
    <location>
        <begin position="142"/>
        <end position="176"/>
    </location>
</feature>
<evidence type="ECO:0000313" key="6">
    <source>
        <dbReference type="Proteomes" id="UP001179952"/>
    </source>
</evidence>
<reference evidence="5" key="2">
    <citation type="submission" date="2023-06" db="EMBL/GenBank/DDBJ databases">
        <authorList>
            <person name="Ma L."/>
            <person name="Liu K.-W."/>
            <person name="Li Z."/>
            <person name="Hsiao Y.-Y."/>
            <person name="Qi Y."/>
            <person name="Fu T."/>
            <person name="Tang G."/>
            <person name="Zhang D."/>
            <person name="Sun W.-H."/>
            <person name="Liu D.-K."/>
            <person name="Li Y."/>
            <person name="Chen G.-Z."/>
            <person name="Liu X.-D."/>
            <person name="Liao X.-Y."/>
            <person name="Jiang Y.-T."/>
            <person name="Yu X."/>
            <person name="Hao Y."/>
            <person name="Huang J."/>
            <person name="Zhao X.-W."/>
            <person name="Ke S."/>
            <person name="Chen Y.-Y."/>
            <person name="Wu W.-L."/>
            <person name="Hsu J.-L."/>
            <person name="Lin Y.-F."/>
            <person name="Huang M.-D."/>
            <person name="Li C.-Y."/>
            <person name="Huang L."/>
            <person name="Wang Z.-W."/>
            <person name="Zhao X."/>
            <person name="Zhong W.-Y."/>
            <person name="Peng D.-H."/>
            <person name="Ahmad S."/>
            <person name="Lan S."/>
            <person name="Zhang J.-S."/>
            <person name="Tsai W.-C."/>
            <person name="Van De Peer Y."/>
            <person name="Liu Z.-J."/>
        </authorList>
    </citation>
    <scope>NUCLEOTIDE SEQUENCE</scope>
    <source>
        <strain evidence="5">SCP</strain>
        <tissue evidence="5">Leaves</tissue>
    </source>
</reference>
<evidence type="ECO:0000256" key="2">
    <source>
        <dbReference type="ARBA" id="ARBA00022737"/>
    </source>
</evidence>
<dbReference type="Gene3D" id="1.25.40.10">
    <property type="entry name" value="Tetratricopeptide repeat domain"/>
    <property type="match status" value="6"/>
</dbReference>
<dbReference type="Proteomes" id="UP001179952">
    <property type="component" value="Unassembled WGS sequence"/>
</dbReference>
<feature type="repeat" description="PPR" evidence="3">
    <location>
        <begin position="395"/>
        <end position="429"/>
    </location>
</feature>
<comment type="caution">
    <text evidence="5">The sequence shown here is derived from an EMBL/GenBank/DDBJ whole genome shotgun (WGS) entry which is preliminary data.</text>
</comment>
<reference evidence="5" key="1">
    <citation type="journal article" date="2023" name="Nat. Commun.">
        <title>Diploid and tetraploid genomes of Acorus and the evolution of monocots.</title>
        <authorList>
            <person name="Ma L."/>
            <person name="Liu K.W."/>
            <person name="Li Z."/>
            <person name="Hsiao Y.Y."/>
            <person name="Qi Y."/>
            <person name="Fu T."/>
            <person name="Tang G.D."/>
            <person name="Zhang D."/>
            <person name="Sun W.H."/>
            <person name="Liu D.K."/>
            <person name="Li Y."/>
            <person name="Chen G.Z."/>
            <person name="Liu X.D."/>
            <person name="Liao X.Y."/>
            <person name="Jiang Y.T."/>
            <person name="Yu X."/>
            <person name="Hao Y."/>
            <person name="Huang J."/>
            <person name="Zhao X.W."/>
            <person name="Ke S."/>
            <person name="Chen Y.Y."/>
            <person name="Wu W.L."/>
            <person name="Hsu J.L."/>
            <person name="Lin Y.F."/>
            <person name="Huang M.D."/>
            <person name="Li C.Y."/>
            <person name="Huang L."/>
            <person name="Wang Z.W."/>
            <person name="Zhao X."/>
            <person name="Zhong W.Y."/>
            <person name="Peng D.H."/>
            <person name="Ahmad S."/>
            <person name="Lan S."/>
            <person name="Zhang J.S."/>
            <person name="Tsai W.C."/>
            <person name="Van de Peer Y."/>
            <person name="Liu Z.J."/>
        </authorList>
    </citation>
    <scope>NUCLEOTIDE SEQUENCE</scope>
    <source>
        <strain evidence="5">SCP</strain>
    </source>
</reference>
<dbReference type="PANTHER" id="PTHR47938">
    <property type="entry name" value="RESPIRATORY COMPLEX I CHAPERONE (CIA84), PUTATIVE (AFU_ORTHOLOGUE AFUA_2G06020)-RELATED"/>
    <property type="match status" value="1"/>
</dbReference>
<gene>
    <name evidence="5" type="ORF">QJS04_geneDACA010862</name>
</gene>
<evidence type="ECO:0000256" key="3">
    <source>
        <dbReference type="PROSITE-ProRule" id="PRU00708"/>
    </source>
</evidence>
<feature type="repeat" description="PPR" evidence="3">
    <location>
        <begin position="216"/>
        <end position="250"/>
    </location>
</feature>
<organism evidence="5 6">
    <name type="scientific">Acorus gramineus</name>
    <name type="common">Dwarf sweet flag</name>
    <dbReference type="NCBI Taxonomy" id="55184"/>
    <lineage>
        <taxon>Eukaryota</taxon>
        <taxon>Viridiplantae</taxon>
        <taxon>Streptophyta</taxon>
        <taxon>Embryophyta</taxon>
        <taxon>Tracheophyta</taxon>
        <taxon>Spermatophyta</taxon>
        <taxon>Magnoliopsida</taxon>
        <taxon>Liliopsida</taxon>
        <taxon>Acoraceae</taxon>
        <taxon>Acorus</taxon>
    </lineage>
</organism>
<keyword evidence="2" id="KW-0677">Repeat</keyword>
<protein>
    <submittedName>
        <fullName evidence="5">Pentatricopeptide repeat-containing protein</fullName>
    </submittedName>
</protein>
<comment type="similarity">
    <text evidence="1">Belongs to the PPR family. P subfamily.</text>
</comment>
<keyword evidence="6" id="KW-1185">Reference proteome</keyword>
<dbReference type="InterPro" id="IPR002885">
    <property type="entry name" value="PPR_rpt"/>
</dbReference>
<feature type="repeat" description="PPR" evidence="3">
    <location>
        <begin position="284"/>
        <end position="318"/>
    </location>
</feature>
<dbReference type="SUPFAM" id="SSF81901">
    <property type="entry name" value="HCP-like"/>
    <property type="match status" value="1"/>
</dbReference>
<accession>A0AAV9B9B3</accession>
<feature type="repeat" description="PPR" evidence="3">
    <location>
        <begin position="75"/>
        <end position="109"/>
    </location>
</feature>
<evidence type="ECO:0000256" key="1">
    <source>
        <dbReference type="ARBA" id="ARBA00007626"/>
    </source>
</evidence>
<sequence>MLRRKHLRLSITNSATYHSSASPLSLPPSPSPSLEHPQPQPDPIHSFVKLLRFHILRRDLSAARSLLLSIHHQNHDPIFNSLIRSSARSGQVHHPIKIFRSMKDLGVSPSVFTYNSLLKILLRRGRTASAKKLFSEMGSISDACTYNILIRGFCLNRKVDDAVRLFAQLDRGGGGGRCKPDIITYNTLIDGLCRDGRVEAAHNMLKGMEDSNHSPDVVTYTTVMRGFCQKRRIQDAIEVFDIMVQRGVEPSDVTYNTIIQGLCEAQMLDIAKELLRRCDGFRPNTCTFNMLMTANCKMGKVEVALAMFDRMKELVVEPDSASYGLLIPNLCQVGDFETAERLFDELYESRVLVLKTGPVPFVSNYKVMFKYLCKNGKTMKAERVFMQLVERGTLDADAFKMLILGHCKEGEPDRALEILGLMLKRDYAPDEETYGALIERFLKRDCGSVKAVEVLERMGWSMHRPPTSVFHSVLVALLRDGQAEEASRLIKVMLEKQIRQNIDLSTGTILLLFQNGLKEMAFDIMKSLYRSGYSVKIDELIKSLSEKRKFSEALKILLFSLESHPGVDAVNCRVVMKGLCEIRRTSEAFALFYELTERGKQFVVSNCLKDLRAALNEDGRIKEVEFVSKRMIPV</sequence>
<dbReference type="Pfam" id="PF12854">
    <property type="entry name" value="PPR_1"/>
    <property type="match status" value="2"/>
</dbReference>
<feature type="repeat" description="PPR" evidence="3">
    <location>
        <begin position="568"/>
        <end position="602"/>
    </location>
</feature>
<dbReference type="PROSITE" id="PS51375">
    <property type="entry name" value="PPR"/>
    <property type="match status" value="9"/>
</dbReference>
<dbReference type="Pfam" id="PF13041">
    <property type="entry name" value="PPR_2"/>
    <property type="match status" value="3"/>
</dbReference>
<evidence type="ECO:0000256" key="4">
    <source>
        <dbReference type="SAM" id="MobiDB-lite"/>
    </source>
</evidence>
<feature type="region of interest" description="Disordered" evidence="4">
    <location>
        <begin position="18"/>
        <end position="40"/>
    </location>
</feature>
<feature type="repeat" description="PPR" evidence="3">
    <location>
        <begin position="110"/>
        <end position="140"/>
    </location>
</feature>
<dbReference type="InterPro" id="IPR011990">
    <property type="entry name" value="TPR-like_helical_dom_sf"/>
</dbReference>
<feature type="repeat" description="PPR" evidence="3">
    <location>
        <begin position="319"/>
        <end position="353"/>
    </location>
</feature>
<name>A0AAV9B9B3_ACOGR</name>
<dbReference type="GO" id="GO:0003729">
    <property type="term" value="F:mRNA binding"/>
    <property type="evidence" value="ECO:0007669"/>
    <property type="project" value="TreeGrafter"/>
</dbReference>
<dbReference type="AlphaFoldDB" id="A0AAV9B9B3"/>
<evidence type="ECO:0000313" key="5">
    <source>
        <dbReference type="EMBL" id="KAK1273042.1"/>
    </source>
</evidence>
<dbReference type="NCBIfam" id="TIGR00756">
    <property type="entry name" value="PPR"/>
    <property type="match status" value="10"/>
</dbReference>
<proteinExistence type="inferred from homology"/>
<dbReference type="EMBL" id="JAUJYN010000004">
    <property type="protein sequence ID" value="KAK1273042.1"/>
    <property type="molecule type" value="Genomic_DNA"/>
</dbReference>
<dbReference type="PANTHER" id="PTHR47938:SF35">
    <property type="entry name" value="PENTATRICOPEPTIDE REPEAT-CONTAINING PROTEIN 4, MITOCHONDRIAL-RELATED"/>
    <property type="match status" value="1"/>
</dbReference>
<dbReference type="Pfam" id="PF01535">
    <property type="entry name" value="PPR"/>
    <property type="match status" value="4"/>
</dbReference>
<feature type="repeat" description="PPR" evidence="3">
    <location>
        <begin position="181"/>
        <end position="215"/>
    </location>
</feature>